<gene>
    <name evidence="2" type="ORF">SAMN06265367_10811</name>
</gene>
<keyword evidence="1" id="KW-0812">Transmembrane</keyword>
<protein>
    <recommendedName>
        <fullName evidence="4">DUF4293 family protein</fullName>
    </recommendedName>
</protein>
<sequence length="144" mass="16231">MKKSVRIISGILGVIVLLPGVGKFMEPFKTLVNQQLVLSAIPFPDQMQFFVKFSQLTVGLVLIYLSFYGNELKLRMRETTFYLANMTVILMMLVASYVHLHPNVPAAVLPLGIKPPLIPIAYLILVFFNLYLYKSSPTKNSTHV</sequence>
<dbReference type="Proteomes" id="UP001157915">
    <property type="component" value="Unassembled WGS sequence"/>
</dbReference>
<evidence type="ECO:0000256" key="1">
    <source>
        <dbReference type="SAM" id="Phobius"/>
    </source>
</evidence>
<keyword evidence="1" id="KW-0472">Membrane</keyword>
<feature type="transmembrane region" description="Helical" evidence="1">
    <location>
        <begin position="47"/>
        <end position="68"/>
    </location>
</feature>
<comment type="caution">
    <text evidence="2">The sequence shown here is derived from an EMBL/GenBank/DDBJ whole genome shotgun (WGS) entry which is preliminary data.</text>
</comment>
<organism evidence="2 3">
    <name type="scientific">Algoriphagus winogradskyi</name>
    <dbReference type="NCBI Taxonomy" id="237017"/>
    <lineage>
        <taxon>Bacteria</taxon>
        <taxon>Pseudomonadati</taxon>
        <taxon>Bacteroidota</taxon>
        <taxon>Cytophagia</taxon>
        <taxon>Cytophagales</taxon>
        <taxon>Cyclobacteriaceae</taxon>
        <taxon>Algoriphagus</taxon>
    </lineage>
</organism>
<proteinExistence type="predicted"/>
<keyword evidence="1" id="KW-1133">Transmembrane helix</keyword>
<evidence type="ECO:0008006" key="4">
    <source>
        <dbReference type="Google" id="ProtNLM"/>
    </source>
</evidence>
<evidence type="ECO:0000313" key="3">
    <source>
        <dbReference type="Proteomes" id="UP001157915"/>
    </source>
</evidence>
<reference evidence="2 3" key="1">
    <citation type="submission" date="2017-05" db="EMBL/GenBank/DDBJ databases">
        <authorList>
            <person name="Varghese N."/>
            <person name="Submissions S."/>
        </authorList>
    </citation>
    <scope>NUCLEOTIDE SEQUENCE [LARGE SCALE GENOMIC DNA]</scope>
    <source>
        <strain evidence="2 3">DSM 15360</strain>
    </source>
</reference>
<dbReference type="RefSeq" id="WP_283414280.1">
    <property type="nucleotide sequence ID" value="NZ_FXUA01000008.1"/>
</dbReference>
<evidence type="ECO:0000313" key="2">
    <source>
        <dbReference type="EMBL" id="SMP32408.1"/>
    </source>
</evidence>
<feature type="transmembrane region" description="Helical" evidence="1">
    <location>
        <begin position="112"/>
        <end position="133"/>
    </location>
</feature>
<name>A0ABY1PE31_9BACT</name>
<feature type="transmembrane region" description="Helical" evidence="1">
    <location>
        <begin position="80"/>
        <end position="100"/>
    </location>
</feature>
<dbReference type="EMBL" id="FXUA01000008">
    <property type="protein sequence ID" value="SMP32408.1"/>
    <property type="molecule type" value="Genomic_DNA"/>
</dbReference>
<accession>A0ABY1PE31</accession>
<keyword evidence="3" id="KW-1185">Reference proteome</keyword>